<accession>A0A9W8K4X4</accession>
<organism evidence="2 3">
    <name type="scientific">Agrocybe chaxingu</name>
    <dbReference type="NCBI Taxonomy" id="84603"/>
    <lineage>
        <taxon>Eukaryota</taxon>
        <taxon>Fungi</taxon>
        <taxon>Dikarya</taxon>
        <taxon>Basidiomycota</taxon>
        <taxon>Agaricomycotina</taxon>
        <taxon>Agaricomycetes</taxon>
        <taxon>Agaricomycetidae</taxon>
        <taxon>Agaricales</taxon>
        <taxon>Agaricineae</taxon>
        <taxon>Strophariaceae</taxon>
        <taxon>Agrocybe</taxon>
    </lineage>
</organism>
<dbReference type="Proteomes" id="UP001148786">
    <property type="component" value="Unassembled WGS sequence"/>
</dbReference>
<dbReference type="EMBL" id="JANKHO010000200">
    <property type="protein sequence ID" value="KAJ3513402.1"/>
    <property type="molecule type" value="Genomic_DNA"/>
</dbReference>
<evidence type="ECO:0000313" key="2">
    <source>
        <dbReference type="EMBL" id="KAJ3513402.1"/>
    </source>
</evidence>
<protein>
    <submittedName>
        <fullName evidence="2">Uncharacterized protein</fullName>
    </submittedName>
</protein>
<keyword evidence="1" id="KW-0472">Membrane</keyword>
<proteinExistence type="predicted"/>
<name>A0A9W8K4X4_9AGAR</name>
<dbReference type="OrthoDB" id="3038990at2759"/>
<keyword evidence="3" id="KW-1185">Reference proteome</keyword>
<comment type="caution">
    <text evidence="2">The sequence shown here is derived from an EMBL/GenBank/DDBJ whole genome shotgun (WGS) entry which is preliminary data.</text>
</comment>
<evidence type="ECO:0000256" key="1">
    <source>
        <dbReference type="SAM" id="Phobius"/>
    </source>
</evidence>
<sequence>MNDVADEIINPMTPMAYLSPDLAFQLTIATYVLVGTLGVILWDVLNNIRVDLPFLSTYPLKFPTVAYWLSR</sequence>
<dbReference type="AlphaFoldDB" id="A0A9W8K4X4"/>
<evidence type="ECO:0000313" key="3">
    <source>
        <dbReference type="Proteomes" id="UP001148786"/>
    </source>
</evidence>
<keyword evidence="1" id="KW-0812">Transmembrane</keyword>
<gene>
    <name evidence="2" type="ORF">NLJ89_g2965</name>
</gene>
<keyword evidence="1" id="KW-1133">Transmembrane helix</keyword>
<feature type="transmembrane region" description="Helical" evidence="1">
    <location>
        <begin position="22"/>
        <end position="45"/>
    </location>
</feature>
<reference evidence="2" key="1">
    <citation type="submission" date="2022-07" db="EMBL/GenBank/DDBJ databases">
        <title>Genome Sequence of Agrocybe chaxingu.</title>
        <authorList>
            <person name="Buettner E."/>
        </authorList>
    </citation>
    <scope>NUCLEOTIDE SEQUENCE</scope>
    <source>
        <strain evidence="2">MP-N11</strain>
    </source>
</reference>